<dbReference type="InterPro" id="IPR050352">
    <property type="entry name" value="ABCG_transporters"/>
</dbReference>
<dbReference type="SUPFAM" id="SSF52540">
    <property type="entry name" value="P-loop containing nucleoside triphosphate hydrolases"/>
    <property type="match status" value="1"/>
</dbReference>
<dbReference type="PANTHER" id="PTHR48041:SF2">
    <property type="entry name" value="ATP-DEPENDENT PERMEASE-RELATED"/>
    <property type="match status" value="1"/>
</dbReference>
<gene>
    <name evidence="7" type="ORF">PILCRDRAFT_73348</name>
</gene>
<organism evidence="7 8">
    <name type="scientific">Piloderma croceum (strain F 1598)</name>
    <dbReference type="NCBI Taxonomy" id="765440"/>
    <lineage>
        <taxon>Eukaryota</taxon>
        <taxon>Fungi</taxon>
        <taxon>Dikarya</taxon>
        <taxon>Basidiomycota</taxon>
        <taxon>Agaricomycotina</taxon>
        <taxon>Agaricomycetes</taxon>
        <taxon>Agaricomycetidae</taxon>
        <taxon>Atheliales</taxon>
        <taxon>Atheliaceae</taxon>
        <taxon>Piloderma</taxon>
    </lineage>
</organism>
<dbReference type="InterPro" id="IPR027417">
    <property type="entry name" value="P-loop_NTPase"/>
</dbReference>
<dbReference type="AlphaFoldDB" id="A0A0C3FLL1"/>
<keyword evidence="8" id="KW-1185">Reference proteome</keyword>
<evidence type="ECO:0000256" key="3">
    <source>
        <dbReference type="ARBA" id="ARBA00022692"/>
    </source>
</evidence>
<evidence type="ECO:0000313" key="8">
    <source>
        <dbReference type="Proteomes" id="UP000054166"/>
    </source>
</evidence>
<evidence type="ECO:0000256" key="5">
    <source>
        <dbReference type="ARBA" id="ARBA00023136"/>
    </source>
</evidence>
<sequence length="200" mass="22494">MGASSTGKSTFLDILAQKCKHGMVSRTMLINGHEVLDEMYKNMMGFVDQEDTLMRTLMVYETVPHSALLRLLWEMSLEAKKLRTMETMNELGIKGIKDSRIGDSGRRSVSGGEKWRVSIACKLVMSPSILFLDKPTSGGLNAYNAFNVVESLTFLTQDYNCMVMFTIHQLCSNIVALFNQLILLAQGKLVYSREMSQCQE</sequence>
<keyword evidence="2" id="KW-0813">Transport</keyword>
<accession>A0A0C3FLL1</accession>
<proteinExistence type="predicted"/>
<evidence type="ECO:0000259" key="6">
    <source>
        <dbReference type="Pfam" id="PF00005"/>
    </source>
</evidence>
<keyword evidence="4" id="KW-1133">Transmembrane helix</keyword>
<dbReference type="Gene3D" id="3.40.50.300">
    <property type="entry name" value="P-loop containing nucleotide triphosphate hydrolases"/>
    <property type="match status" value="1"/>
</dbReference>
<feature type="domain" description="ABC transporter" evidence="6">
    <location>
        <begin position="1"/>
        <end position="137"/>
    </location>
</feature>
<dbReference type="GO" id="GO:0042626">
    <property type="term" value="F:ATPase-coupled transmembrane transporter activity"/>
    <property type="evidence" value="ECO:0007669"/>
    <property type="project" value="TreeGrafter"/>
</dbReference>
<dbReference type="GO" id="GO:0016887">
    <property type="term" value="F:ATP hydrolysis activity"/>
    <property type="evidence" value="ECO:0007669"/>
    <property type="project" value="InterPro"/>
</dbReference>
<evidence type="ECO:0000256" key="4">
    <source>
        <dbReference type="ARBA" id="ARBA00022989"/>
    </source>
</evidence>
<dbReference type="EMBL" id="KN833004">
    <property type="protein sequence ID" value="KIM80401.1"/>
    <property type="molecule type" value="Genomic_DNA"/>
</dbReference>
<dbReference type="GO" id="GO:0005524">
    <property type="term" value="F:ATP binding"/>
    <property type="evidence" value="ECO:0007669"/>
    <property type="project" value="InterPro"/>
</dbReference>
<reference evidence="7 8" key="1">
    <citation type="submission" date="2014-04" db="EMBL/GenBank/DDBJ databases">
        <authorList>
            <consortium name="DOE Joint Genome Institute"/>
            <person name="Kuo A."/>
            <person name="Tarkka M."/>
            <person name="Buscot F."/>
            <person name="Kohler A."/>
            <person name="Nagy L.G."/>
            <person name="Floudas D."/>
            <person name="Copeland A."/>
            <person name="Barry K.W."/>
            <person name="Cichocki N."/>
            <person name="Veneault-Fourrey C."/>
            <person name="LaButti K."/>
            <person name="Lindquist E.A."/>
            <person name="Lipzen A."/>
            <person name="Lundell T."/>
            <person name="Morin E."/>
            <person name="Murat C."/>
            <person name="Sun H."/>
            <person name="Tunlid A."/>
            <person name="Henrissat B."/>
            <person name="Grigoriev I.V."/>
            <person name="Hibbett D.S."/>
            <person name="Martin F."/>
            <person name="Nordberg H.P."/>
            <person name="Cantor M.N."/>
            <person name="Hua S.X."/>
        </authorList>
    </citation>
    <scope>NUCLEOTIDE SEQUENCE [LARGE SCALE GENOMIC DNA]</scope>
    <source>
        <strain evidence="7 8">F 1598</strain>
    </source>
</reference>
<keyword evidence="5" id="KW-0472">Membrane</keyword>
<dbReference type="Proteomes" id="UP000054166">
    <property type="component" value="Unassembled WGS sequence"/>
</dbReference>
<dbReference type="STRING" id="765440.A0A0C3FLL1"/>
<dbReference type="PANTHER" id="PTHR48041">
    <property type="entry name" value="ABC TRANSPORTER G FAMILY MEMBER 28"/>
    <property type="match status" value="1"/>
</dbReference>
<keyword evidence="3" id="KW-0812">Transmembrane</keyword>
<evidence type="ECO:0000256" key="1">
    <source>
        <dbReference type="ARBA" id="ARBA00004141"/>
    </source>
</evidence>
<dbReference type="OrthoDB" id="66620at2759"/>
<evidence type="ECO:0000313" key="7">
    <source>
        <dbReference type="EMBL" id="KIM80401.1"/>
    </source>
</evidence>
<dbReference type="GO" id="GO:0016020">
    <property type="term" value="C:membrane"/>
    <property type="evidence" value="ECO:0007669"/>
    <property type="project" value="UniProtKB-SubCell"/>
</dbReference>
<name>A0A0C3FLL1_PILCF</name>
<dbReference type="InParanoid" id="A0A0C3FLL1"/>
<comment type="subcellular location">
    <subcellularLocation>
        <location evidence="1">Membrane</location>
        <topology evidence="1">Multi-pass membrane protein</topology>
    </subcellularLocation>
</comment>
<dbReference type="InterPro" id="IPR003439">
    <property type="entry name" value="ABC_transporter-like_ATP-bd"/>
</dbReference>
<evidence type="ECO:0000256" key="2">
    <source>
        <dbReference type="ARBA" id="ARBA00022448"/>
    </source>
</evidence>
<dbReference type="HOGENOM" id="CLU_000604_1_10_1"/>
<protein>
    <recommendedName>
        <fullName evidence="6">ABC transporter domain-containing protein</fullName>
    </recommendedName>
</protein>
<dbReference type="Pfam" id="PF00005">
    <property type="entry name" value="ABC_tran"/>
    <property type="match status" value="1"/>
</dbReference>
<reference evidence="8" key="2">
    <citation type="submission" date="2015-01" db="EMBL/GenBank/DDBJ databases">
        <title>Evolutionary Origins and Diversification of the Mycorrhizal Mutualists.</title>
        <authorList>
            <consortium name="DOE Joint Genome Institute"/>
            <consortium name="Mycorrhizal Genomics Consortium"/>
            <person name="Kohler A."/>
            <person name="Kuo A."/>
            <person name="Nagy L.G."/>
            <person name="Floudas D."/>
            <person name="Copeland A."/>
            <person name="Barry K.W."/>
            <person name="Cichocki N."/>
            <person name="Veneault-Fourrey C."/>
            <person name="LaButti K."/>
            <person name="Lindquist E.A."/>
            <person name="Lipzen A."/>
            <person name="Lundell T."/>
            <person name="Morin E."/>
            <person name="Murat C."/>
            <person name="Riley R."/>
            <person name="Ohm R."/>
            <person name="Sun H."/>
            <person name="Tunlid A."/>
            <person name="Henrissat B."/>
            <person name="Grigoriev I.V."/>
            <person name="Hibbett D.S."/>
            <person name="Martin F."/>
        </authorList>
    </citation>
    <scope>NUCLEOTIDE SEQUENCE [LARGE SCALE GENOMIC DNA]</scope>
    <source>
        <strain evidence="8">F 1598</strain>
    </source>
</reference>